<dbReference type="STRING" id="84588.SYNW0389"/>
<dbReference type="EMBL" id="BX569690">
    <property type="protein sequence ID" value="CAE06904.1"/>
    <property type="molecule type" value="Genomic_DNA"/>
</dbReference>
<evidence type="ECO:0000313" key="1">
    <source>
        <dbReference type="EMBL" id="CAE06904.1"/>
    </source>
</evidence>
<organism evidence="1 2">
    <name type="scientific">Parasynechococcus marenigrum (strain WH8102)</name>
    <dbReference type="NCBI Taxonomy" id="84588"/>
    <lineage>
        <taxon>Bacteria</taxon>
        <taxon>Bacillati</taxon>
        <taxon>Cyanobacteriota</taxon>
        <taxon>Cyanophyceae</taxon>
        <taxon>Synechococcales</taxon>
        <taxon>Prochlorococcaceae</taxon>
        <taxon>Parasynechococcus</taxon>
        <taxon>Parasynechococcus marenigrum</taxon>
    </lineage>
</organism>
<accession>Q7U969</accession>
<evidence type="ECO:0000313" key="2">
    <source>
        <dbReference type="Proteomes" id="UP000001422"/>
    </source>
</evidence>
<reference evidence="1 2" key="1">
    <citation type="journal article" date="2003" name="Nature">
        <title>The genome of a motile marine Synechococcus.</title>
        <authorList>
            <person name="Palenik B."/>
            <person name="Brahamsha B."/>
            <person name="Larimer F."/>
            <person name="Land M."/>
            <person name="Hauser L."/>
            <person name="Chain P."/>
            <person name="Lamerdin J."/>
            <person name="Regala W."/>
            <person name="Allen E.A."/>
            <person name="McCarren J."/>
            <person name="Paulsen I."/>
            <person name="Dufresne A."/>
            <person name="Partensky F."/>
            <person name="Webb E."/>
            <person name="Waterbury J."/>
        </authorList>
    </citation>
    <scope>NUCLEOTIDE SEQUENCE [LARGE SCALE GENOMIC DNA]</scope>
    <source>
        <strain evidence="1 2">WH8102</strain>
    </source>
</reference>
<dbReference type="KEGG" id="syw:SYNW0389"/>
<dbReference type="HOGENOM" id="CLU_2095676_0_0_3"/>
<name>Q7U969_PARMW</name>
<sequence>MDGQLVVRRTRHKPLPLALIVKRVARLHSGQDARLGSVPCQPVLINGSAFSSLLNFLPHTSFSIHWYELARHSQHVPRWFLSIVTDWDGAHTKRLFDLSASDWIRAYTSHAPMPGS</sequence>
<proteinExistence type="predicted"/>
<protein>
    <submittedName>
        <fullName evidence="1">Uncharacterized protein</fullName>
    </submittedName>
</protein>
<keyword evidence="2" id="KW-1185">Reference proteome</keyword>
<dbReference type="AlphaFoldDB" id="Q7U969"/>
<gene>
    <name evidence="1" type="ordered locus">SYNW0389</name>
</gene>
<dbReference type="Proteomes" id="UP000001422">
    <property type="component" value="Chromosome"/>
</dbReference>